<gene>
    <name evidence="2" type="ORF">DARMORV10_C06P14030.1</name>
</gene>
<protein>
    <submittedName>
        <fullName evidence="2">(rape) hypothetical protein</fullName>
    </submittedName>
</protein>
<dbReference type="OMA" id="HENSYIS"/>
<dbReference type="PANTHER" id="PTHR46234">
    <property type="entry name" value="ALPHA/BETA-HYDROLASES SUPERFAMILY PROTEIN"/>
    <property type="match status" value="1"/>
</dbReference>
<name>A0A816Q3I9_BRANA</name>
<reference evidence="2" key="1">
    <citation type="submission" date="2021-01" db="EMBL/GenBank/DDBJ databases">
        <authorList>
            <consortium name="Genoscope - CEA"/>
            <person name="William W."/>
        </authorList>
    </citation>
    <scope>NUCLEOTIDE SEQUENCE</scope>
</reference>
<dbReference type="Proteomes" id="UP001295469">
    <property type="component" value="Chromosome C06"/>
</dbReference>
<dbReference type="GO" id="GO:0016787">
    <property type="term" value="F:hydrolase activity"/>
    <property type="evidence" value="ECO:0007669"/>
    <property type="project" value="InterPro"/>
</dbReference>
<accession>A0A816Q3I9</accession>
<evidence type="ECO:0000259" key="1">
    <source>
        <dbReference type="Pfam" id="PF02230"/>
    </source>
</evidence>
<dbReference type="InterPro" id="IPR003140">
    <property type="entry name" value="PLipase/COase/thioEstase"/>
</dbReference>
<proteinExistence type="predicted"/>
<organism evidence="2">
    <name type="scientific">Brassica napus</name>
    <name type="common">Rape</name>
    <dbReference type="NCBI Taxonomy" id="3708"/>
    <lineage>
        <taxon>Eukaryota</taxon>
        <taxon>Viridiplantae</taxon>
        <taxon>Streptophyta</taxon>
        <taxon>Embryophyta</taxon>
        <taxon>Tracheophyta</taxon>
        <taxon>Spermatophyta</taxon>
        <taxon>Magnoliopsida</taxon>
        <taxon>eudicotyledons</taxon>
        <taxon>Gunneridae</taxon>
        <taxon>Pentapetalae</taxon>
        <taxon>rosids</taxon>
        <taxon>malvids</taxon>
        <taxon>Brassicales</taxon>
        <taxon>Brassicaceae</taxon>
        <taxon>Brassiceae</taxon>
        <taxon>Brassica</taxon>
    </lineage>
</organism>
<feature type="domain" description="Phospholipase/carboxylesterase/thioesterase" evidence="1">
    <location>
        <begin position="46"/>
        <end position="258"/>
    </location>
</feature>
<dbReference type="InterPro" id="IPR029058">
    <property type="entry name" value="AB_hydrolase_fold"/>
</dbReference>
<evidence type="ECO:0000313" key="2">
    <source>
        <dbReference type="EMBL" id="CAF2056867.1"/>
    </source>
</evidence>
<dbReference type="Pfam" id="PF02230">
    <property type="entry name" value="Abhydrolase_2"/>
    <property type="match status" value="1"/>
</dbReference>
<dbReference type="AlphaFoldDB" id="A0A816Q3I9"/>
<dbReference type="EMBL" id="HG994370">
    <property type="protein sequence ID" value="CAF2056867.1"/>
    <property type="molecule type" value="Genomic_DNA"/>
</dbReference>
<dbReference type="Gene3D" id="3.40.50.1820">
    <property type="entry name" value="alpha/beta hydrolase"/>
    <property type="match status" value="1"/>
</dbReference>
<dbReference type="Gramene" id="CDX87910">
    <property type="protein sequence ID" value="CDX87910"/>
    <property type="gene ID" value="GSBRNA2T00147163001"/>
</dbReference>
<sequence length="267" mass="29473">MLLFVIFVKMWNIYYSKTFCLSINISVAKISAGSSSNSIGTEDGYVLEPQGEHRVTIVWLHDVHENSYISLQIVRSLNLRNIKWICLDSGTHVDVFSPGGGVPRNSWCNVGMITDTTQDCRDELDSAAVRVANILSTEPENVIKGVGGVGQGAQVALNFAKWNAVGDHTMNMRLVIGINSWRIPTNRIDYAFGAAIRASWQSILLIRGNLEPSIPLYFAKETAVSLIDDGFGEVSFVQFRMLGPEITVSVLKKVEVWLSGKLPLDPN</sequence>
<dbReference type="SUPFAM" id="SSF53474">
    <property type="entry name" value="alpha/beta-Hydrolases"/>
    <property type="match status" value="1"/>
</dbReference>